<feature type="transmembrane region" description="Helical" evidence="9">
    <location>
        <begin position="320"/>
        <end position="340"/>
    </location>
</feature>
<dbReference type="OMA" id="RWHPLVG"/>
<evidence type="ECO:0000256" key="8">
    <source>
        <dbReference type="ARBA" id="ARBA00023136"/>
    </source>
</evidence>
<dbReference type="GO" id="GO:0005886">
    <property type="term" value="C:plasma membrane"/>
    <property type="evidence" value="ECO:0007669"/>
    <property type="project" value="UniProtKB-SubCell"/>
</dbReference>
<comment type="similarity">
    <text evidence="3 9">Belongs to the CobD/CbiB family.</text>
</comment>
<gene>
    <name evidence="9" type="primary">cobD</name>
    <name evidence="10" type="ORF">ERS852490_00135</name>
</gene>
<evidence type="ECO:0000256" key="3">
    <source>
        <dbReference type="ARBA" id="ARBA00006263"/>
    </source>
</evidence>
<evidence type="ECO:0000256" key="2">
    <source>
        <dbReference type="ARBA" id="ARBA00004953"/>
    </source>
</evidence>
<comment type="pathway">
    <text evidence="2 9">Cofactor biosynthesis; adenosylcobalamin biosynthesis.</text>
</comment>
<dbReference type="Proteomes" id="UP000095621">
    <property type="component" value="Unassembled WGS sequence"/>
</dbReference>
<evidence type="ECO:0000256" key="9">
    <source>
        <dbReference type="HAMAP-Rule" id="MF_00024"/>
    </source>
</evidence>
<reference evidence="10 11" key="1">
    <citation type="submission" date="2015-09" db="EMBL/GenBank/DDBJ databases">
        <authorList>
            <consortium name="Pathogen Informatics"/>
        </authorList>
    </citation>
    <scope>NUCLEOTIDE SEQUENCE [LARGE SCALE GENOMIC DNA]</scope>
    <source>
        <strain evidence="10 11">2789STDY5834875</strain>
    </source>
</reference>
<evidence type="ECO:0000256" key="4">
    <source>
        <dbReference type="ARBA" id="ARBA00022475"/>
    </source>
</evidence>
<evidence type="ECO:0000256" key="1">
    <source>
        <dbReference type="ARBA" id="ARBA00004651"/>
    </source>
</evidence>
<comment type="caution">
    <text evidence="9">Lacks conserved residue(s) required for the propagation of feature annotation.</text>
</comment>
<dbReference type="PANTHER" id="PTHR34308:SF1">
    <property type="entry name" value="COBALAMIN BIOSYNTHESIS PROTEIN CBIB"/>
    <property type="match status" value="1"/>
</dbReference>
<sequence length="345" mass="38336">MNNNIFTCIFTCQTIAIMCGYVLDLIIGDPHWLYHPVRLIGKMISWLESILLKEEYSQAKKYKRGIVLAVLTPLITGIVTAGILAVCYYINIVLGCVVETIMCYQILAVKSLKTESMKVYYALKNEGIPQARQAVSMIVGRDTSQLDEHGITRAAVETVAENTSDGVVAPLFYMMFFGAVGGFVYKAVNTMDSMIGYKNDKYLHFGRFAAKMDDVVNFIPARAGGCLMVAAAGIAQLAEKCMGRNKDLSHYSMGNAWKIFLRDRMKHSSPNSAQTESACAGALKVSLSGDNYYFGRLVHKPQIGDSIRELEIEDIKRSNILLYITAFIVIIIVLIIRSAVMCYFC</sequence>
<evidence type="ECO:0000313" key="11">
    <source>
        <dbReference type="Proteomes" id="UP000095621"/>
    </source>
</evidence>
<dbReference type="AlphaFoldDB" id="A0A174YRY7"/>
<evidence type="ECO:0000256" key="6">
    <source>
        <dbReference type="ARBA" id="ARBA00022692"/>
    </source>
</evidence>
<dbReference type="HAMAP" id="MF_00024">
    <property type="entry name" value="CobD_CbiB"/>
    <property type="match status" value="1"/>
</dbReference>
<dbReference type="PANTHER" id="PTHR34308">
    <property type="entry name" value="COBALAMIN BIOSYNTHESIS PROTEIN CBIB"/>
    <property type="match status" value="1"/>
</dbReference>
<dbReference type="GeneID" id="41356934"/>
<keyword evidence="8 9" id="KW-0472">Membrane</keyword>
<dbReference type="GO" id="GO:0009236">
    <property type="term" value="P:cobalamin biosynthetic process"/>
    <property type="evidence" value="ECO:0007669"/>
    <property type="project" value="UniProtKB-UniRule"/>
</dbReference>
<keyword evidence="4 9" id="KW-1003">Cell membrane</keyword>
<feature type="transmembrane region" description="Helical" evidence="9">
    <location>
        <begin position="66"/>
        <end position="92"/>
    </location>
</feature>
<accession>A0A174YRY7</accession>
<dbReference type="OrthoDB" id="9811967at2"/>
<comment type="subcellular location">
    <subcellularLocation>
        <location evidence="1 9">Cell membrane</location>
        <topology evidence="1 9">Multi-pass membrane protein</topology>
    </subcellularLocation>
</comment>
<dbReference type="GO" id="GO:0015420">
    <property type="term" value="F:ABC-type vitamin B12 transporter activity"/>
    <property type="evidence" value="ECO:0007669"/>
    <property type="project" value="UniProtKB-UniRule"/>
</dbReference>
<dbReference type="Pfam" id="PF03186">
    <property type="entry name" value="CobD_Cbib"/>
    <property type="match status" value="1"/>
</dbReference>
<dbReference type="NCBIfam" id="TIGR00380">
    <property type="entry name" value="cobal_cbiB"/>
    <property type="match status" value="1"/>
</dbReference>
<dbReference type="UniPathway" id="UPA00148"/>
<protein>
    <recommendedName>
        <fullName evidence="9">Cobalamin biosynthesis protein CobD</fullName>
    </recommendedName>
</protein>
<proteinExistence type="inferred from homology"/>
<organism evidence="10 11">
    <name type="scientific">Lachnospira eligens</name>
    <dbReference type="NCBI Taxonomy" id="39485"/>
    <lineage>
        <taxon>Bacteria</taxon>
        <taxon>Bacillati</taxon>
        <taxon>Bacillota</taxon>
        <taxon>Clostridia</taxon>
        <taxon>Lachnospirales</taxon>
        <taxon>Lachnospiraceae</taxon>
        <taxon>Lachnospira</taxon>
    </lineage>
</organism>
<dbReference type="GO" id="GO:0048472">
    <property type="term" value="F:threonine-phosphate decarboxylase activity"/>
    <property type="evidence" value="ECO:0007669"/>
    <property type="project" value="InterPro"/>
</dbReference>
<evidence type="ECO:0000256" key="7">
    <source>
        <dbReference type="ARBA" id="ARBA00022989"/>
    </source>
</evidence>
<keyword evidence="5 9" id="KW-0169">Cobalamin biosynthesis</keyword>
<dbReference type="EMBL" id="CZBU01000001">
    <property type="protein sequence ID" value="CUQ74748.1"/>
    <property type="molecule type" value="Genomic_DNA"/>
</dbReference>
<dbReference type="InterPro" id="IPR004485">
    <property type="entry name" value="Cobalamin_biosynth_CobD/CbiB"/>
</dbReference>
<evidence type="ECO:0000256" key="5">
    <source>
        <dbReference type="ARBA" id="ARBA00022573"/>
    </source>
</evidence>
<comment type="function">
    <text evidence="9">Converts cobyric acid to cobinamide by the addition of aminopropanol on the F carboxylic group.</text>
</comment>
<keyword evidence="7 9" id="KW-1133">Transmembrane helix</keyword>
<dbReference type="RefSeq" id="WP_012740453.1">
    <property type="nucleotide sequence ID" value="NZ_CP085937.1"/>
</dbReference>
<name>A0A174YRY7_9FIRM</name>
<evidence type="ECO:0000313" key="10">
    <source>
        <dbReference type="EMBL" id="CUQ74748.1"/>
    </source>
</evidence>
<feature type="transmembrane region" description="Helical" evidence="9">
    <location>
        <begin position="167"/>
        <end position="188"/>
    </location>
</feature>
<keyword evidence="6 9" id="KW-0812">Transmembrane</keyword>